<name>A0ABU9ZT72_9HYPH</name>
<accession>A0ABU9ZT72</accession>
<evidence type="ECO:0000313" key="1">
    <source>
        <dbReference type="EMBL" id="MEN3234752.1"/>
    </source>
</evidence>
<gene>
    <name evidence="1" type="ORF">PUR29_14215</name>
</gene>
<dbReference type="Proteomes" id="UP001407347">
    <property type="component" value="Unassembled WGS sequence"/>
</dbReference>
<protein>
    <submittedName>
        <fullName evidence="1">Uncharacterized protein</fullName>
    </submittedName>
</protein>
<proteinExistence type="predicted"/>
<sequence>MTPICSFIKAPYEYTLMPYARGTHTMTGYVLEEEGVCIERRPLNPKTGKPWQASRLHAKFLGDSAKYAGLRAMLKIRNSK</sequence>
<evidence type="ECO:0000313" key="2">
    <source>
        <dbReference type="Proteomes" id="UP001407347"/>
    </source>
</evidence>
<reference evidence="1 2" key="1">
    <citation type="journal article" date="2023" name="PLoS ONE">
        <title>Complete genome assembly of Hawai'i environmental nontuberculous mycobacteria reveals unexpected co-isolation with methylobacteria.</title>
        <authorList>
            <person name="Hendrix J."/>
            <person name="Epperson L.E."/>
            <person name="Tong E.I."/>
            <person name="Chan Y.L."/>
            <person name="Hasan N.A."/>
            <person name="Dawrs S.N."/>
            <person name="Norton G.J."/>
            <person name="Virdi R."/>
            <person name="Crooks J.L."/>
            <person name="Chan E.D."/>
            <person name="Honda J.R."/>
            <person name="Strong M."/>
        </authorList>
    </citation>
    <scope>NUCLEOTIDE SEQUENCE [LARGE SCALE GENOMIC DNA]</scope>
    <source>
        <strain evidence="1 2">NJH_HI04-1</strain>
    </source>
</reference>
<keyword evidence="2" id="KW-1185">Reference proteome</keyword>
<comment type="caution">
    <text evidence="1">The sequence shown here is derived from an EMBL/GenBank/DDBJ whole genome shotgun (WGS) entry which is preliminary data.</text>
</comment>
<dbReference type="RefSeq" id="WP_346013053.1">
    <property type="nucleotide sequence ID" value="NZ_JAQYXP010000002.1"/>
</dbReference>
<organism evidence="1 2">
    <name type="scientific">Methylobacterium ajmalii</name>
    <dbReference type="NCBI Taxonomy" id="2738439"/>
    <lineage>
        <taxon>Bacteria</taxon>
        <taxon>Pseudomonadati</taxon>
        <taxon>Pseudomonadota</taxon>
        <taxon>Alphaproteobacteria</taxon>
        <taxon>Hyphomicrobiales</taxon>
        <taxon>Methylobacteriaceae</taxon>
        <taxon>Methylobacterium</taxon>
    </lineage>
</organism>
<dbReference type="EMBL" id="JAQYXP010000002">
    <property type="protein sequence ID" value="MEN3234752.1"/>
    <property type="molecule type" value="Genomic_DNA"/>
</dbReference>